<reference evidence="3" key="1">
    <citation type="journal article" date="2019" name="Int. J. Syst. Evol. Microbiol.">
        <title>The Global Catalogue of Microorganisms (GCM) 10K type strain sequencing project: providing services to taxonomists for standard genome sequencing and annotation.</title>
        <authorList>
            <consortium name="The Broad Institute Genomics Platform"/>
            <consortium name="The Broad Institute Genome Sequencing Center for Infectious Disease"/>
            <person name="Wu L."/>
            <person name="Ma J."/>
        </authorList>
    </citation>
    <scope>NUCLEOTIDE SEQUENCE [LARGE SCALE GENOMIC DNA]</scope>
    <source>
        <strain evidence="3">CGMCC 4.7357</strain>
    </source>
</reference>
<proteinExistence type="predicted"/>
<dbReference type="Pfam" id="PF06810">
    <property type="entry name" value="Phage_scaffold"/>
    <property type="match status" value="1"/>
</dbReference>
<dbReference type="EMBL" id="JBHSFH010000004">
    <property type="protein sequence ID" value="MFC4494073.1"/>
    <property type="molecule type" value="Genomic_DNA"/>
</dbReference>
<name>A0ABV9A6A3_9ACTN</name>
<protein>
    <recommendedName>
        <fullName evidence="4">Scaffolding protein</fullName>
    </recommendedName>
</protein>
<feature type="region of interest" description="Disordered" evidence="1">
    <location>
        <begin position="1"/>
        <end position="56"/>
    </location>
</feature>
<evidence type="ECO:0008006" key="4">
    <source>
        <dbReference type="Google" id="ProtNLM"/>
    </source>
</evidence>
<organism evidence="2 3">
    <name type="scientific">Streptomyces ovatisporus</name>
    <dbReference type="NCBI Taxonomy" id="1128682"/>
    <lineage>
        <taxon>Bacteria</taxon>
        <taxon>Bacillati</taxon>
        <taxon>Actinomycetota</taxon>
        <taxon>Actinomycetes</taxon>
        <taxon>Kitasatosporales</taxon>
        <taxon>Streptomycetaceae</taxon>
        <taxon>Streptomyces</taxon>
    </lineage>
</organism>
<feature type="compositionally biased region" description="Acidic residues" evidence="1">
    <location>
        <begin position="1"/>
        <end position="25"/>
    </location>
</feature>
<dbReference type="Proteomes" id="UP001595997">
    <property type="component" value="Unassembled WGS sequence"/>
</dbReference>
<dbReference type="RefSeq" id="WP_386444364.1">
    <property type="nucleotide sequence ID" value="NZ_JBHSFH010000004.1"/>
</dbReference>
<dbReference type="InterPro" id="IPR009636">
    <property type="entry name" value="SCAF"/>
</dbReference>
<feature type="region of interest" description="Disordered" evidence="1">
    <location>
        <begin position="162"/>
        <end position="186"/>
    </location>
</feature>
<evidence type="ECO:0000313" key="2">
    <source>
        <dbReference type="EMBL" id="MFC4494073.1"/>
    </source>
</evidence>
<keyword evidence="3" id="KW-1185">Reference proteome</keyword>
<comment type="caution">
    <text evidence="2">The sequence shown here is derived from an EMBL/GenBank/DDBJ whole genome shotgun (WGS) entry which is preliminary data.</text>
</comment>
<feature type="compositionally biased region" description="Basic and acidic residues" evidence="1">
    <location>
        <begin position="37"/>
        <end position="56"/>
    </location>
</feature>
<gene>
    <name evidence="2" type="ORF">ACFPA8_07995</name>
</gene>
<accession>A0ABV9A6A3</accession>
<sequence>MSEENITPDEAPVEDVPTETPEAPETDPAGADQLGDAGKKALDSMKERMKAERDKRRELEARLAELTAPKAATETPDLDAVRAEAAREATAKANARILKSELRAAATGKLADPADVHAFIDASKFEVDENGDVDAEEIADAIESLLTSKPHLAAATVRRFQGTGDGGAARKASGPSQLSRSDLAGMSAAQIDQARKDGRLNNLLSGQ</sequence>
<evidence type="ECO:0000313" key="3">
    <source>
        <dbReference type="Proteomes" id="UP001595997"/>
    </source>
</evidence>
<evidence type="ECO:0000256" key="1">
    <source>
        <dbReference type="SAM" id="MobiDB-lite"/>
    </source>
</evidence>